<dbReference type="InterPro" id="IPR036086">
    <property type="entry name" value="ParB/Sulfiredoxin_sf"/>
</dbReference>
<evidence type="ECO:0000313" key="1">
    <source>
        <dbReference type="EMBL" id="RST88320.1"/>
    </source>
</evidence>
<dbReference type="AlphaFoldDB" id="A0A3R9YVT0"/>
<dbReference type="Gene3D" id="3.90.1530.10">
    <property type="entry name" value="Conserved hypothetical protein from pyrococcus furiosus pfu- 392566-001, ParB domain"/>
    <property type="match status" value="1"/>
</dbReference>
<accession>A0A3R9YVT0</accession>
<organism evidence="1 2">
    <name type="scientific">Aquibium carbonis</name>
    <dbReference type="NCBI Taxonomy" id="2495581"/>
    <lineage>
        <taxon>Bacteria</taxon>
        <taxon>Pseudomonadati</taxon>
        <taxon>Pseudomonadota</taxon>
        <taxon>Alphaproteobacteria</taxon>
        <taxon>Hyphomicrobiales</taxon>
        <taxon>Phyllobacteriaceae</taxon>
        <taxon>Aquibium</taxon>
    </lineage>
</organism>
<evidence type="ECO:0000313" key="2">
    <source>
        <dbReference type="Proteomes" id="UP000278398"/>
    </source>
</evidence>
<proteinExistence type="predicted"/>
<sequence length="286" mass="32207">MPVTENADDVVEALAALRQALAENPEAPCSPTVLNIEELFTAEEVFQPREMSFREGEEEDHLKVLTKAIGKREAPYYLDPITVWWGGDGWYVLDGHHRKLAYERAKVHELIPVAIFEGSLEEAMAEAASLNSKDKLPMRHREKMEKAWQLTVCTSLPKKRVVEVCAVADGSVATMRRARKILLDAGRTESDLVEMGWDDARREAEGREKSHIDPDDAMMLRARGFAKSLARAVGNRPFKDPEAFAVALGLLDERLPRQLLETSAWNEIVMEYVGEPAEDDEEDGDY</sequence>
<reference evidence="1 2" key="1">
    <citation type="submission" date="2018-12" db="EMBL/GenBank/DDBJ databases">
        <title>Mesorhizobium carbonis sp. nov., isolated from coal mine water.</title>
        <authorList>
            <person name="Xin W."/>
            <person name="Xu Z."/>
            <person name="Xiang F."/>
            <person name="Zhang J."/>
            <person name="Xi L."/>
            <person name="Liu J."/>
        </authorList>
    </citation>
    <scope>NUCLEOTIDE SEQUENCE [LARGE SCALE GENOMIC DNA]</scope>
    <source>
        <strain evidence="1 2">B2.3</strain>
    </source>
</reference>
<comment type="caution">
    <text evidence="1">The sequence shown here is derived from an EMBL/GenBank/DDBJ whole genome shotgun (WGS) entry which is preliminary data.</text>
</comment>
<name>A0A3R9YVT0_9HYPH</name>
<gene>
    <name evidence="1" type="ORF">EJC49_01070</name>
</gene>
<dbReference type="EMBL" id="RWKW01000002">
    <property type="protein sequence ID" value="RST88320.1"/>
    <property type="molecule type" value="Genomic_DNA"/>
</dbReference>
<keyword evidence="2" id="KW-1185">Reference proteome</keyword>
<dbReference type="RefSeq" id="WP_126697594.1">
    <property type="nucleotide sequence ID" value="NZ_RWKW01000002.1"/>
</dbReference>
<dbReference type="SUPFAM" id="SSF110849">
    <property type="entry name" value="ParB/Sulfiredoxin"/>
    <property type="match status" value="1"/>
</dbReference>
<dbReference type="Proteomes" id="UP000278398">
    <property type="component" value="Unassembled WGS sequence"/>
</dbReference>
<dbReference type="OrthoDB" id="7353482at2"/>
<protein>
    <recommendedName>
        <fullName evidence="3">ParB-like nuclease domain-containing protein</fullName>
    </recommendedName>
</protein>
<evidence type="ECO:0008006" key="3">
    <source>
        <dbReference type="Google" id="ProtNLM"/>
    </source>
</evidence>